<name>A0ABR0AB86_9CRUS</name>
<gene>
    <name evidence="1" type="ORF">OUZ56_007875</name>
</gene>
<comment type="caution">
    <text evidence="1">The sequence shown here is derived from an EMBL/GenBank/DDBJ whole genome shotgun (WGS) entry which is preliminary data.</text>
</comment>
<reference evidence="1 2" key="1">
    <citation type="journal article" date="2023" name="Nucleic Acids Res.">
        <title>The hologenome of Daphnia magna reveals possible DNA methylation and microbiome-mediated evolution of the host genome.</title>
        <authorList>
            <person name="Chaturvedi A."/>
            <person name="Li X."/>
            <person name="Dhandapani V."/>
            <person name="Marshall H."/>
            <person name="Kissane S."/>
            <person name="Cuenca-Cambronero M."/>
            <person name="Asole G."/>
            <person name="Calvet F."/>
            <person name="Ruiz-Romero M."/>
            <person name="Marangio P."/>
            <person name="Guigo R."/>
            <person name="Rago D."/>
            <person name="Mirbahai L."/>
            <person name="Eastwood N."/>
            <person name="Colbourne J.K."/>
            <person name="Zhou J."/>
            <person name="Mallon E."/>
            <person name="Orsini L."/>
        </authorList>
    </citation>
    <scope>NUCLEOTIDE SEQUENCE [LARGE SCALE GENOMIC DNA]</scope>
    <source>
        <strain evidence="1">LRV0_1</strain>
    </source>
</reference>
<organism evidence="1 2">
    <name type="scientific">Daphnia magna</name>
    <dbReference type="NCBI Taxonomy" id="35525"/>
    <lineage>
        <taxon>Eukaryota</taxon>
        <taxon>Metazoa</taxon>
        <taxon>Ecdysozoa</taxon>
        <taxon>Arthropoda</taxon>
        <taxon>Crustacea</taxon>
        <taxon>Branchiopoda</taxon>
        <taxon>Diplostraca</taxon>
        <taxon>Cladocera</taxon>
        <taxon>Anomopoda</taxon>
        <taxon>Daphniidae</taxon>
        <taxon>Daphnia</taxon>
    </lineage>
</organism>
<evidence type="ECO:0000313" key="1">
    <source>
        <dbReference type="EMBL" id="KAK4022406.1"/>
    </source>
</evidence>
<proteinExistence type="predicted"/>
<keyword evidence="2" id="KW-1185">Reference proteome</keyword>
<protein>
    <submittedName>
        <fullName evidence="1">Uncharacterized protein</fullName>
    </submittedName>
</protein>
<accession>A0ABR0AB86</accession>
<dbReference type="Proteomes" id="UP001234178">
    <property type="component" value="Unassembled WGS sequence"/>
</dbReference>
<sequence>MGSRHFPTWRWVYPVCSSNPPSLPILGNRLPGSPMGDYFWRRSAGNPGFREPGPSPTRAPHLCPAAHTVASGGPVPSSVPNYRGIDRLLQIH</sequence>
<dbReference type="EMBL" id="JAOYFB010000037">
    <property type="protein sequence ID" value="KAK4022406.1"/>
    <property type="molecule type" value="Genomic_DNA"/>
</dbReference>
<evidence type="ECO:0000313" key="2">
    <source>
        <dbReference type="Proteomes" id="UP001234178"/>
    </source>
</evidence>